<reference evidence="1 2" key="1">
    <citation type="submission" date="2018-08" db="EMBL/GenBank/DDBJ databases">
        <title>A genome reference for cultivated species of the human gut microbiota.</title>
        <authorList>
            <person name="Zou Y."/>
            <person name="Xue W."/>
            <person name="Luo G."/>
        </authorList>
    </citation>
    <scope>NUCLEOTIDE SEQUENCE [LARGE SCALE GENOMIC DNA]</scope>
    <source>
        <strain evidence="1 2">AF22-12AC</strain>
    </source>
</reference>
<gene>
    <name evidence="1" type="ORF">DWX93_03800</name>
</gene>
<dbReference type="InterPro" id="IPR020483">
    <property type="entry name" value="Uncharacterised_YgbA"/>
</dbReference>
<proteinExistence type="predicted"/>
<name>A0A174EMT5_9FIRM</name>
<protein>
    <submittedName>
        <fullName evidence="1">Nitrous oxide-stimulated promoter family protein</fullName>
    </submittedName>
</protein>
<dbReference type="Pfam" id="PF11756">
    <property type="entry name" value="YgbA_NO"/>
    <property type="match status" value="1"/>
</dbReference>
<evidence type="ECO:0000313" key="2">
    <source>
        <dbReference type="Proteomes" id="UP000266172"/>
    </source>
</evidence>
<dbReference type="RefSeq" id="WP_014079346.1">
    <property type="nucleotide sequence ID" value="NZ_CATVZQ010000002.1"/>
</dbReference>
<comment type="caution">
    <text evidence="1">The sequence shown here is derived from an EMBL/GenBank/DDBJ whole genome shotgun (WGS) entry which is preliminary data.</text>
</comment>
<dbReference type="GeneID" id="93723011"/>
<accession>A0A174EMT5</accession>
<evidence type="ECO:0000313" key="1">
    <source>
        <dbReference type="EMBL" id="RGS42454.1"/>
    </source>
</evidence>
<sequence length="129" mass="15036">MEKMTAQEIEQKRAGEKETVDCMIGIYCRGVHGTKRGELCEACRQLQAYADLRTEKCPFMETKTFCSACKVHCYSKEMQEKIREVMKYAGPRMLFVHPLLAIRHVHITLRNKKKQKEISTREKGEKHVS</sequence>
<dbReference type="NCBIfam" id="NF007714">
    <property type="entry name" value="PRK10410.1-2"/>
    <property type="match status" value="1"/>
</dbReference>
<dbReference type="EMBL" id="QRVL01000001">
    <property type="protein sequence ID" value="RGS42454.1"/>
    <property type="molecule type" value="Genomic_DNA"/>
</dbReference>
<organism evidence="1 2">
    <name type="scientific">Roseburia hominis</name>
    <dbReference type="NCBI Taxonomy" id="301301"/>
    <lineage>
        <taxon>Bacteria</taxon>
        <taxon>Bacillati</taxon>
        <taxon>Bacillota</taxon>
        <taxon>Clostridia</taxon>
        <taxon>Lachnospirales</taxon>
        <taxon>Lachnospiraceae</taxon>
        <taxon>Roseburia</taxon>
    </lineage>
</organism>
<dbReference type="Proteomes" id="UP000266172">
    <property type="component" value="Unassembled WGS sequence"/>
</dbReference>
<dbReference type="AlphaFoldDB" id="A0A174EMT5"/>
<dbReference type="OMA" id="CPIHCYK"/>